<proteinExistence type="predicted"/>
<gene>
    <name evidence="1" type="ORF">CCAE0312_LOCUS1952</name>
    <name evidence="2" type="ORF">CCAE0312_LOCUS1953</name>
</gene>
<dbReference type="EMBL" id="HBGH01003578">
    <property type="protein sequence ID" value="CAD9229163.1"/>
    <property type="molecule type" value="Transcribed_RNA"/>
</dbReference>
<sequence length="125" mass="13849">MSHLYFFPLEAALFVKRDVIVCTIENDLVASALTGFAQQDLHEVTANPAATDSLINDDILDVSDKATPAKHLSLNQECCCAYEHTRGLAHDGHKVVGITVDLVEAAGKLLWRDLWCDRELTEQIK</sequence>
<dbReference type="AlphaFoldDB" id="A0A6T6B0X6"/>
<name>A0A6T6B0X6_9RHOD</name>
<accession>A0A6T6B0X6</accession>
<evidence type="ECO:0000313" key="1">
    <source>
        <dbReference type="EMBL" id="CAD9229163.1"/>
    </source>
</evidence>
<dbReference type="EMBL" id="HBGH01003579">
    <property type="protein sequence ID" value="CAD9229164.1"/>
    <property type="molecule type" value="Transcribed_RNA"/>
</dbReference>
<protein>
    <submittedName>
        <fullName evidence="1">Uncharacterized protein</fullName>
    </submittedName>
</protein>
<reference evidence="1" key="1">
    <citation type="submission" date="2021-01" db="EMBL/GenBank/DDBJ databases">
        <authorList>
            <person name="Corre E."/>
            <person name="Pelletier E."/>
            <person name="Niang G."/>
            <person name="Scheremetjew M."/>
            <person name="Finn R."/>
            <person name="Kale V."/>
            <person name="Holt S."/>
            <person name="Cochrane G."/>
            <person name="Meng A."/>
            <person name="Brown T."/>
            <person name="Cohen L."/>
        </authorList>
    </citation>
    <scope>NUCLEOTIDE SEQUENCE</scope>
    <source>
        <strain evidence="1">SAG 36.94</strain>
    </source>
</reference>
<evidence type="ECO:0000313" key="2">
    <source>
        <dbReference type="EMBL" id="CAD9229164.1"/>
    </source>
</evidence>
<organism evidence="1">
    <name type="scientific">Compsopogon caeruleus</name>
    <dbReference type="NCBI Taxonomy" id="31354"/>
    <lineage>
        <taxon>Eukaryota</taxon>
        <taxon>Rhodophyta</taxon>
        <taxon>Compsopogonophyceae</taxon>
        <taxon>Compsopogonales</taxon>
        <taxon>Compsopogonaceae</taxon>
        <taxon>Compsopogon</taxon>
    </lineage>
</organism>